<feature type="domain" description="ATP-grasp" evidence="3">
    <location>
        <begin position="229"/>
        <end position="485"/>
    </location>
</feature>
<dbReference type="GO" id="GO:0005524">
    <property type="term" value="F:ATP binding"/>
    <property type="evidence" value="ECO:0007669"/>
    <property type="project" value="UniProtKB-UniRule"/>
</dbReference>
<reference evidence="4 6" key="2">
    <citation type="submission" date="2014-10" db="EMBL/GenBank/DDBJ databases">
        <title>Paracoccus sanguinis sp. nov., isolated from clinical specimens of New York State patients.</title>
        <authorList>
            <person name="Mingle L.A."/>
            <person name="Cole J.A."/>
            <person name="Lapierre P."/>
            <person name="Musser K.A."/>
        </authorList>
    </citation>
    <scope>NUCLEOTIDE SEQUENCE [LARGE SCALE GENOMIC DNA]</scope>
    <source>
        <strain evidence="4 6">JCM 14014</strain>
    </source>
</reference>
<proteinExistence type="inferred from homology"/>
<dbReference type="InterPro" id="IPR029052">
    <property type="entry name" value="Metallo-depent_PP-like"/>
</dbReference>
<dbReference type="EMBL" id="JRKN01000007">
    <property type="protein sequence ID" value="KGJ05106.1"/>
    <property type="molecule type" value="Genomic_DNA"/>
</dbReference>
<dbReference type="Pfam" id="PF02786">
    <property type="entry name" value="CPSase_L_D2"/>
    <property type="match status" value="1"/>
</dbReference>
<dbReference type="STRING" id="376733.SAMN04487972_103169"/>
<keyword evidence="2" id="KW-0547">Nucleotide-binding</keyword>
<dbReference type="SMART" id="SM00854">
    <property type="entry name" value="PGA_cap"/>
    <property type="match status" value="1"/>
</dbReference>
<dbReference type="Gene3D" id="3.30.470.20">
    <property type="entry name" value="ATP-grasp fold, B domain"/>
    <property type="match status" value="2"/>
</dbReference>
<dbReference type="InterPro" id="IPR052169">
    <property type="entry name" value="CW_Biosynth-Accessory"/>
</dbReference>
<dbReference type="PROSITE" id="PS50975">
    <property type="entry name" value="ATP_GRASP"/>
    <property type="match status" value="1"/>
</dbReference>
<dbReference type="GO" id="GO:0046872">
    <property type="term" value="F:metal ion binding"/>
    <property type="evidence" value="ECO:0007669"/>
    <property type="project" value="InterPro"/>
</dbReference>
<dbReference type="InterPro" id="IPR005479">
    <property type="entry name" value="CPAse_ATP-bd"/>
</dbReference>
<evidence type="ECO:0000313" key="5">
    <source>
        <dbReference type="EMBL" id="SFA44144.1"/>
    </source>
</evidence>
<dbReference type="EMBL" id="FOJO01000003">
    <property type="protein sequence ID" value="SFA44144.1"/>
    <property type="molecule type" value="Genomic_DNA"/>
</dbReference>
<evidence type="ECO:0000259" key="3">
    <source>
        <dbReference type="PROSITE" id="PS50975"/>
    </source>
</evidence>
<reference evidence="4 6" key="1">
    <citation type="submission" date="2014-09" db="EMBL/GenBank/DDBJ databases">
        <authorList>
            <person name="McGinnis J.M."/>
            <person name="Wolfgang W.J."/>
        </authorList>
    </citation>
    <scope>NUCLEOTIDE SEQUENCE [LARGE SCALE GENOMIC DNA]</scope>
    <source>
        <strain evidence="4 6">JCM 14014</strain>
    </source>
</reference>
<name>A0A099F4H7_9RHOB</name>
<dbReference type="Proteomes" id="UP000182312">
    <property type="component" value="Unassembled WGS sequence"/>
</dbReference>
<dbReference type="Gene3D" id="3.60.21.10">
    <property type="match status" value="1"/>
</dbReference>
<dbReference type="Pfam" id="PF09587">
    <property type="entry name" value="PGA_cap"/>
    <property type="match status" value="1"/>
</dbReference>
<dbReference type="PANTHER" id="PTHR33393">
    <property type="entry name" value="POLYGLUTAMINE SYNTHESIS ACCESSORY PROTEIN RV0574C-RELATED"/>
    <property type="match status" value="1"/>
</dbReference>
<dbReference type="RefSeq" id="WP_036739751.1">
    <property type="nucleotide sequence ID" value="NZ_FOJO01000003.1"/>
</dbReference>
<evidence type="ECO:0000256" key="1">
    <source>
        <dbReference type="ARBA" id="ARBA00005662"/>
    </source>
</evidence>
<dbReference type="Pfam" id="PF08443">
    <property type="entry name" value="RimK"/>
    <property type="match status" value="1"/>
</dbReference>
<dbReference type="OrthoDB" id="9803907at2"/>
<reference evidence="5 7" key="3">
    <citation type="submission" date="2016-10" db="EMBL/GenBank/DDBJ databases">
        <authorList>
            <person name="de Groot N.N."/>
        </authorList>
    </citation>
    <scope>NUCLEOTIDE SEQUENCE [LARGE SCALE GENOMIC DNA]</scope>
    <source>
        <strain evidence="5 7">CGMCC 1.6117</strain>
    </source>
</reference>
<dbReference type="eggNOG" id="COG0189">
    <property type="taxonomic scope" value="Bacteria"/>
</dbReference>
<dbReference type="SUPFAM" id="SSF56059">
    <property type="entry name" value="Glutathione synthetase ATP-binding domain-like"/>
    <property type="match status" value="1"/>
</dbReference>
<evidence type="ECO:0000256" key="2">
    <source>
        <dbReference type="PROSITE-ProRule" id="PRU00409"/>
    </source>
</evidence>
<dbReference type="InterPro" id="IPR011761">
    <property type="entry name" value="ATP-grasp"/>
</dbReference>
<sequence length="1014" mass="109020">MMIVEHKLFQPGNIHTRRRAIRLQIEGAAGLTVSNAAIRQLRRGFRRVRPGALDCPAWRRLVNATAPVPAAGVVEVVALVLQRYCYWPIRFCAWREMPSKARDTAPGELERLGIALYETAAEAVGLAAGEAAISLVQAMLDGKQADELFELFGQQITLLQKRTGAETPASDALILAAVAVRRGIPWSVMHRSHYVRLGLGRNSHVVKGTESSNTASINRAMVRDKSMTHSILSKAGLPVARQLATTSDKKAAKFARDIGFPVVVKPRDGNMGKGVTVGVQDRTQLLAAFERAQKISPHVVIESLIEGEEYRLMVVNGTFAGAVHRQPAQITGDGVSTVTELVAKENLRPEREAWLRGSMSVLKQMQIDDDALALLSEQGLDPQSVPEKGDKVYLRRESNVSRGGEGFDASDRLHPANRELAERVARVVGLDVCGIDFISRDPSVPWQENGAAICEVNSRPGMAMHVHAMGDKGDRIPAAIIDMLFPEGRSGRMPVIALLGEADQTRGLRDQILAAATAAQVRLGLVIPYETEAPIEEPGVHLLHSVSALEWETEIDAALIETTPAQLIGDGLGLERLDLAVIAAPDDAGAERQMLAALDRIAGDRRIAIGDPAALAAATSAIGVTGGPQLATDAGRTDAPPAAPHAMPQDGAFNVLFLGDVGFGESYMHHPRMAGLQETLGKHGHGYSLANLHGILGASGLTIANLEVPLCARPDPGLQGHKKYLGWSDPEQTVAALKQAGIGAVTLANNHSLDCGKEGISETFARLQKAGIAAFGAGSDAETAGHPFIHRFRIGGAERALVVFAGFEYRRSYDRRFNWYAHGCRGGIGMISPELVAGHIRTLRDILPNPIFVAFPHWGTDYEEVTTKQRDTAAALVAAGVDLIVGHGAHIAQAAEVIDGCPVLFNIGNFVWNTPGRFNRRDVLPLGLAVSLSIQPDMRHGPSLRVYPIITDNDRTRFQNRPVTEEELAGARDLLCSGLQLPTRTGRDAAGWYVGIDLPSRAVTGSRRDPVAAE</sequence>
<dbReference type="Proteomes" id="UP000029846">
    <property type="component" value="Unassembled WGS sequence"/>
</dbReference>
<dbReference type="InterPro" id="IPR013651">
    <property type="entry name" value="ATP-grasp_RimK-type"/>
</dbReference>
<evidence type="ECO:0000313" key="4">
    <source>
        <dbReference type="EMBL" id="KGJ05106.1"/>
    </source>
</evidence>
<dbReference type="eggNOG" id="COG2843">
    <property type="taxonomic scope" value="Bacteria"/>
</dbReference>
<organism evidence="4 6">
    <name type="scientific">Paracoccus halophilus</name>
    <dbReference type="NCBI Taxonomy" id="376733"/>
    <lineage>
        <taxon>Bacteria</taxon>
        <taxon>Pseudomonadati</taxon>
        <taxon>Pseudomonadota</taxon>
        <taxon>Alphaproteobacteria</taxon>
        <taxon>Rhodobacterales</taxon>
        <taxon>Paracoccaceae</taxon>
        <taxon>Paracoccus</taxon>
    </lineage>
</organism>
<protein>
    <submittedName>
        <fullName evidence="5">Cyanophycin synthetase</fullName>
    </submittedName>
</protein>
<dbReference type="AlphaFoldDB" id="A0A099F4H7"/>
<gene>
    <name evidence="4" type="ORF">IT41_06850</name>
    <name evidence="5" type="ORF">SAMN04487972_103169</name>
</gene>
<keyword evidence="6" id="KW-1185">Reference proteome</keyword>
<dbReference type="InterPro" id="IPR019079">
    <property type="entry name" value="Capsule_synth_CapA"/>
</dbReference>
<evidence type="ECO:0000313" key="7">
    <source>
        <dbReference type="Proteomes" id="UP000182312"/>
    </source>
</evidence>
<evidence type="ECO:0000313" key="6">
    <source>
        <dbReference type="Proteomes" id="UP000029846"/>
    </source>
</evidence>
<keyword evidence="2" id="KW-0067">ATP-binding</keyword>
<dbReference type="PANTHER" id="PTHR33393:SF13">
    <property type="entry name" value="PGA BIOSYNTHESIS PROTEIN CAPA"/>
    <property type="match status" value="1"/>
</dbReference>
<comment type="similarity">
    <text evidence="1">Belongs to the CapA family.</text>
</comment>
<dbReference type="SMART" id="SM01209">
    <property type="entry name" value="GARS_A"/>
    <property type="match status" value="1"/>
</dbReference>
<accession>A0A099F4H7</accession>
<dbReference type="SUPFAM" id="SSF56300">
    <property type="entry name" value="Metallo-dependent phosphatases"/>
    <property type="match status" value="1"/>
</dbReference>